<sequence length="247" mass="28767">MPVLIKFFLIVSCILYSFQSNAEKILAVDYLAYPPYQIQSGGLTKDFIELLAKANLGLDIEYIKVTKTQLKLLISQGVPLIIPFANSYWFDKNSELISSKRLLHEKAYVISHQKRKLETENLLPELLDGKLTFLGKKGYKYFVIDELVKENKILRYSCDNKNLCLEMLEAYRGDFSVMAKPIYEHYITSLKLDTNKLYMSKNYLYTQDRFVLMSNIPQKSAQKINAFIYSLKVNPNWQTLLVQYHVD</sequence>
<dbReference type="Gene3D" id="3.40.190.10">
    <property type="entry name" value="Periplasmic binding protein-like II"/>
    <property type="match status" value="2"/>
</dbReference>
<evidence type="ECO:0000313" key="2">
    <source>
        <dbReference type="Proteomes" id="UP000243053"/>
    </source>
</evidence>
<dbReference type="SUPFAM" id="SSF53850">
    <property type="entry name" value="Periplasmic binding protein-like II"/>
    <property type="match status" value="1"/>
</dbReference>
<dbReference type="EMBL" id="MAAF01000073">
    <property type="protein sequence ID" value="OUR79298.1"/>
    <property type="molecule type" value="Genomic_DNA"/>
</dbReference>
<reference evidence="2" key="1">
    <citation type="journal article" date="2017" name="Proc. Natl. Acad. Sci. U.S.A.">
        <title>Simulation of Deepwater Horizon oil plume reveals substrate specialization within a complex community of hydrocarbon degraders.</title>
        <authorList>
            <person name="Hu P."/>
            <person name="Dubinsky E.A."/>
            <person name="Probst A.J."/>
            <person name="Wang J."/>
            <person name="Sieber C.M.K."/>
            <person name="Tom L.M."/>
            <person name="Gardinali P."/>
            <person name="Banfield J.F."/>
            <person name="Atlas R.M."/>
            <person name="Andersen G.L."/>
        </authorList>
    </citation>
    <scope>NUCLEOTIDE SEQUENCE [LARGE SCALE GENOMIC DNA]</scope>
</reference>
<evidence type="ECO:0008006" key="3">
    <source>
        <dbReference type="Google" id="ProtNLM"/>
    </source>
</evidence>
<accession>A0A1Y5E9A9</accession>
<dbReference type="AlphaFoldDB" id="A0A1Y5E9A9"/>
<dbReference type="Proteomes" id="UP000243053">
    <property type="component" value="Unassembled WGS sequence"/>
</dbReference>
<name>A0A1Y5E9A9_COLPS</name>
<proteinExistence type="predicted"/>
<organism evidence="1 2">
    <name type="scientific">Colwellia psychrerythraea</name>
    <name type="common">Vibrio psychroerythus</name>
    <dbReference type="NCBI Taxonomy" id="28229"/>
    <lineage>
        <taxon>Bacteria</taxon>
        <taxon>Pseudomonadati</taxon>
        <taxon>Pseudomonadota</taxon>
        <taxon>Gammaproteobacteria</taxon>
        <taxon>Alteromonadales</taxon>
        <taxon>Colwelliaceae</taxon>
        <taxon>Colwellia</taxon>
    </lineage>
</organism>
<evidence type="ECO:0000313" key="1">
    <source>
        <dbReference type="EMBL" id="OUR79298.1"/>
    </source>
</evidence>
<gene>
    <name evidence="1" type="ORF">A9Q75_12395</name>
</gene>
<protein>
    <recommendedName>
        <fullName evidence="3">Solute-binding protein family 3/N-terminal domain-containing protein</fullName>
    </recommendedName>
</protein>
<comment type="caution">
    <text evidence="1">The sequence shown here is derived from an EMBL/GenBank/DDBJ whole genome shotgun (WGS) entry which is preliminary data.</text>
</comment>